<protein>
    <submittedName>
        <fullName evidence="1">Uncharacterized protein</fullName>
    </submittedName>
</protein>
<dbReference type="HOGENOM" id="CLU_1783136_0_0_0"/>
<dbReference type="EMBL" id="AANZ01000024">
    <property type="protein sequence ID" value="EAQ78136.1"/>
    <property type="molecule type" value="Genomic_DNA"/>
</dbReference>
<dbReference type="Proteomes" id="UP000004358">
    <property type="component" value="Unassembled WGS sequence"/>
</dbReference>
<dbReference type="eggNOG" id="ENOG50335HJ">
    <property type="taxonomic scope" value="Bacteria"/>
</dbReference>
<comment type="caution">
    <text evidence="1">The sequence shown here is derived from an EMBL/GenBank/DDBJ whole genome shotgun (WGS) entry which is preliminary data.</text>
</comment>
<organism evidence="1 2">
    <name type="scientific">Blastopirellula marina DSM 3645</name>
    <dbReference type="NCBI Taxonomy" id="314230"/>
    <lineage>
        <taxon>Bacteria</taxon>
        <taxon>Pseudomonadati</taxon>
        <taxon>Planctomycetota</taxon>
        <taxon>Planctomycetia</taxon>
        <taxon>Pirellulales</taxon>
        <taxon>Pirellulaceae</taxon>
        <taxon>Blastopirellula</taxon>
    </lineage>
</organism>
<name>A3ZZH3_9BACT</name>
<gene>
    <name evidence="1" type="ORF">DSM3645_18986</name>
</gene>
<proteinExistence type="predicted"/>
<dbReference type="AlphaFoldDB" id="A3ZZH3"/>
<evidence type="ECO:0000313" key="1">
    <source>
        <dbReference type="EMBL" id="EAQ78136.1"/>
    </source>
</evidence>
<dbReference type="STRING" id="314230.DSM3645_18986"/>
<evidence type="ECO:0000313" key="2">
    <source>
        <dbReference type="Proteomes" id="UP000004358"/>
    </source>
</evidence>
<sequence length="145" mass="16541">MPLIHHSLHLDHGACEIEGPTEPVSLENEFLRAKVDVPEKCATCIFLGVSLVEGFYCTKDVDKWGDLHQGLDWGTWRPARIDLQLPSPKVTTRELTNFAYEANLVAFVKELRRVNPNVSVTEARDDFYHLRDMIESFLVRSEDAT</sequence>
<reference evidence="1 2" key="1">
    <citation type="submission" date="2006-02" db="EMBL/GenBank/DDBJ databases">
        <authorList>
            <person name="Amann R."/>
            <person name="Ferriera S."/>
            <person name="Johnson J."/>
            <person name="Kravitz S."/>
            <person name="Halpern A."/>
            <person name="Remington K."/>
            <person name="Beeson K."/>
            <person name="Tran B."/>
            <person name="Rogers Y.-H."/>
            <person name="Friedman R."/>
            <person name="Venter J.C."/>
        </authorList>
    </citation>
    <scope>NUCLEOTIDE SEQUENCE [LARGE SCALE GENOMIC DNA]</scope>
    <source>
        <strain evidence="1 2">DSM 3645</strain>
    </source>
</reference>
<accession>A3ZZH3</accession>